<protein>
    <submittedName>
        <fullName evidence="3">Hint domain-containing protein</fullName>
    </submittedName>
</protein>
<feature type="domain" description="Hint" evidence="2">
    <location>
        <begin position="6"/>
        <end position="101"/>
    </location>
</feature>
<evidence type="ECO:0000259" key="2">
    <source>
        <dbReference type="SMART" id="SM00306"/>
    </source>
</evidence>
<evidence type="ECO:0000313" key="3">
    <source>
        <dbReference type="EMBL" id="MFC7079568.1"/>
    </source>
</evidence>
<feature type="region of interest" description="Disordered" evidence="1">
    <location>
        <begin position="1"/>
        <end position="21"/>
    </location>
</feature>
<dbReference type="AlphaFoldDB" id="A0ABD5WKD4"/>
<dbReference type="Proteomes" id="UP001596407">
    <property type="component" value="Unassembled WGS sequence"/>
</dbReference>
<evidence type="ECO:0000256" key="1">
    <source>
        <dbReference type="SAM" id="MobiDB-lite"/>
    </source>
</evidence>
<accession>A0ABD5WKD4</accession>
<dbReference type="PROSITE" id="PS50817">
    <property type="entry name" value="INTEIN_N_TER"/>
    <property type="match status" value="1"/>
</dbReference>
<dbReference type="Pfam" id="PF13403">
    <property type="entry name" value="Hint_2"/>
    <property type="match status" value="1"/>
</dbReference>
<proteinExistence type="predicted"/>
<dbReference type="InterPro" id="IPR036844">
    <property type="entry name" value="Hint_dom_sf"/>
</dbReference>
<dbReference type="Gene3D" id="2.170.16.10">
    <property type="entry name" value="Hedgehog/Intein (Hint) domain"/>
    <property type="match status" value="1"/>
</dbReference>
<dbReference type="InterPro" id="IPR028992">
    <property type="entry name" value="Hedgehog/Intein_dom"/>
</dbReference>
<dbReference type="InterPro" id="IPR006141">
    <property type="entry name" value="Intein_N"/>
</dbReference>
<sequence>MRTYDQMCFPPGTKVLTPDGQQNVEDLGEDDFVIDENGDEQPVVETMERHVDEEIVEITPERINKPIRATGEHPFKVVRNDGFEWVDASDLKKTTCSFSATPRRRVTCRSTTPSTCLTSLQARSFSLTAELPSTVSTTGHRRDRIPNRSRQKYQ</sequence>
<gene>
    <name evidence="3" type="ORF">ACFQJ6_04830</name>
</gene>
<evidence type="ECO:0000313" key="4">
    <source>
        <dbReference type="Proteomes" id="UP001596407"/>
    </source>
</evidence>
<dbReference type="CDD" id="cd00081">
    <property type="entry name" value="Hint"/>
    <property type="match status" value="1"/>
</dbReference>
<dbReference type="RefSeq" id="WP_382210369.1">
    <property type="nucleotide sequence ID" value="NZ_JBHSZH010000005.1"/>
</dbReference>
<feature type="region of interest" description="Disordered" evidence="1">
    <location>
        <begin position="131"/>
        <end position="154"/>
    </location>
</feature>
<dbReference type="SUPFAM" id="SSF51294">
    <property type="entry name" value="Hedgehog/intein (Hint) domain"/>
    <property type="match status" value="1"/>
</dbReference>
<organism evidence="3 4">
    <name type="scientific">Halorussus caseinilyticus</name>
    <dbReference type="NCBI Taxonomy" id="3034025"/>
    <lineage>
        <taxon>Archaea</taxon>
        <taxon>Methanobacteriati</taxon>
        <taxon>Methanobacteriota</taxon>
        <taxon>Stenosarchaea group</taxon>
        <taxon>Halobacteria</taxon>
        <taxon>Halobacteriales</taxon>
        <taxon>Haladaptataceae</taxon>
        <taxon>Halorussus</taxon>
    </lineage>
</organism>
<feature type="compositionally biased region" description="Basic residues" evidence="1">
    <location>
        <begin position="139"/>
        <end position="154"/>
    </location>
</feature>
<dbReference type="SMART" id="SM00306">
    <property type="entry name" value="HintN"/>
    <property type="match status" value="1"/>
</dbReference>
<name>A0ABD5WKD4_9EURY</name>
<comment type="caution">
    <text evidence="3">The sequence shown here is derived from an EMBL/GenBank/DDBJ whole genome shotgun (WGS) entry which is preliminary data.</text>
</comment>
<dbReference type="EMBL" id="JBHSZH010000005">
    <property type="protein sequence ID" value="MFC7079568.1"/>
    <property type="molecule type" value="Genomic_DNA"/>
</dbReference>
<dbReference type="InterPro" id="IPR003587">
    <property type="entry name" value="Hint_dom_N"/>
</dbReference>
<dbReference type="NCBIfam" id="TIGR01445">
    <property type="entry name" value="intein_Nterm"/>
    <property type="match status" value="1"/>
</dbReference>
<keyword evidence="4" id="KW-1185">Reference proteome</keyword>
<reference evidence="3 4" key="1">
    <citation type="journal article" date="2019" name="Int. J. Syst. Evol. Microbiol.">
        <title>The Global Catalogue of Microorganisms (GCM) 10K type strain sequencing project: providing services to taxonomists for standard genome sequencing and annotation.</title>
        <authorList>
            <consortium name="The Broad Institute Genomics Platform"/>
            <consortium name="The Broad Institute Genome Sequencing Center for Infectious Disease"/>
            <person name="Wu L."/>
            <person name="Ma J."/>
        </authorList>
    </citation>
    <scope>NUCLEOTIDE SEQUENCE [LARGE SCALE GENOMIC DNA]</scope>
    <source>
        <strain evidence="3 4">DT72</strain>
    </source>
</reference>